<keyword evidence="12" id="KW-1185">Reference proteome</keyword>
<comment type="function">
    <text evidence="8">Essential cell division protein. May link together the upstream cell division proteins, which are predominantly cytoplasmic, with the downstream cell division proteins, which are predominantly periplasmic.</text>
</comment>
<proteinExistence type="inferred from homology"/>
<evidence type="ECO:0000256" key="9">
    <source>
        <dbReference type="NCBIfam" id="TIGR02209"/>
    </source>
</evidence>
<comment type="subcellular location">
    <subcellularLocation>
        <location evidence="8">Cell inner membrane</location>
        <topology evidence="8">Single-pass type II membrane protein</topology>
    </subcellularLocation>
    <subcellularLocation>
        <location evidence="1">Cell membrane</location>
        <topology evidence="1">Single-pass type II membrane protein</topology>
    </subcellularLocation>
    <text evidence="8">Localizes to the division septum where it forms a ring structure.</text>
</comment>
<comment type="similarity">
    <text evidence="8">Belongs to the FtsL family.</text>
</comment>
<dbReference type="NCBIfam" id="TIGR02209">
    <property type="entry name" value="ftsL_broad"/>
    <property type="match status" value="1"/>
</dbReference>
<evidence type="ECO:0000256" key="4">
    <source>
        <dbReference type="ARBA" id="ARBA00022692"/>
    </source>
</evidence>
<keyword evidence="4 8" id="KW-0812">Transmembrane</keyword>
<dbReference type="Proteomes" id="UP000672027">
    <property type="component" value="Chromosome"/>
</dbReference>
<evidence type="ECO:0000313" key="12">
    <source>
        <dbReference type="Proteomes" id="UP000672027"/>
    </source>
</evidence>
<keyword evidence="6 8" id="KW-0472">Membrane</keyword>
<dbReference type="Pfam" id="PF04999">
    <property type="entry name" value="FtsL"/>
    <property type="match status" value="1"/>
</dbReference>
<dbReference type="GO" id="GO:0051301">
    <property type="term" value="P:cell division"/>
    <property type="evidence" value="ECO:0007669"/>
    <property type="project" value="UniProtKB-KW"/>
</dbReference>
<feature type="coiled-coil region" evidence="10">
    <location>
        <begin position="30"/>
        <end position="57"/>
    </location>
</feature>
<keyword evidence="2 8" id="KW-1003">Cell membrane</keyword>
<keyword evidence="5 8" id="KW-1133">Transmembrane helix</keyword>
<dbReference type="PANTHER" id="PTHR37479">
    <property type="entry name" value="CELL DIVISION PROTEIN FTSL"/>
    <property type="match status" value="1"/>
</dbReference>
<dbReference type="EMBL" id="CP072800">
    <property type="protein sequence ID" value="QTR50213.1"/>
    <property type="molecule type" value="Genomic_DNA"/>
</dbReference>
<evidence type="ECO:0000256" key="7">
    <source>
        <dbReference type="ARBA" id="ARBA00023306"/>
    </source>
</evidence>
<evidence type="ECO:0000313" key="11">
    <source>
        <dbReference type="EMBL" id="QTR50213.1"/>
    </source>
</evidence>
<dbReference type="RefSeq" id="WP_210227348.1">
    <property type="nucleotide sequence ID" value="NZ_CP072800.1"/>
</dbReference>
<gene>
    <name evidence="8 11" type="primary">ftsL</name>
    <name evidence="11" type="ORF">J8380_01100</name>
</gene>
<name>A0ABX7X673_9GAMM</name>
<evidence type="ECO:0000256" key="10">
    <source>
        <dbReference type="SAM" id="Coils"/>
    </source>
</evidence>
<keyword evidence="3 8" id="KW-0132">Cell division</keyword>
<evidence type="ECO:0000256" key="3">
    <source>
        <dbReference type="ARBA" id="ARBA00022618"/>
    </source>
</evidence>
<comment type="subunit">
    <text evidence="8">Part of a complex composed of FtsB, FtsL and FtsQ.</text>
</comment>
<keyword evidence="7 8" id="KW-0131">Cell cycle</keyword>
<feature type="transmembrane region" description="Helical" evidence="8">
    <location>
        <begin position="6"/>
        <end position="25"/>
    </location>
</feature>
<dbReference type="PANTHER" id="PTHR37479:SF1">
    <property type="entry name" value="CELL DIVISION PROTEIN FTSL"/>
    <property type="match status" value="1"/>
</dbReference>
<evidence type="ECO:0000256" key="1">
    <source>
        <dbReference type="ARBA" id="ARBA00004401"/>
    </source>
</evidence>
<protein>
    <recommendedName>
        <fullName evidence="8 9">Cell division protein FtsL</fullName>
    </recommendedName>
</protein>
<evidence type="ECO:0000256" key="6">
    <source>
        <dbReference type="ARBA" id="ARBA00023136"/>
    </source>
</evidence>
<keyword evidence="10" id="KW-0175">Coiled coil</keyword>
<accession>A0ABX7X673</accession>
<keyword evidence="8" id="KW-0997">Cell inner membrane</keyword>
<organism evidence="11 12">
    <name type="scientific">Candidatus Thiothrix anitrata</name>
    <dbReference type="NCBI Taxonomy" id="2823902"/>
    <lineage>
        <taxon>Bacteria</taxon>
        <taxon>Pseudomonadati</taxon>
        <taxon>Pseudomonadota</taxon>
        <taxon>Gammaproteobacteria</taxon>
        <taxon>Thiotrichales</taxon>
        <taxon>Thiotrichaceae</taxon>
        <taxon>Thiothrix</taxon>
    </lineage>
</organism>
<evidence type="ECO:0000256" key="5">
    <source>
        <dbReference type="ARBA" id="ARBA00022989"/>
    </source>
</evidence>
<reference evidence="11 12" key="1">
    <citation type="submission" date="2021-04" db="EMBL/GenBank/DDBJ databases">
        <title>Genomics, taxonomy and metabolism of representatives of sulfur bacteria of the genus Thiothrix: Thiothrix fructosivorans QT, Thiothrix unzii A1T and three new species, Thiothrix subterranea sp. nov., Thiothrix litoralis sp. nov. and 'Candidatus Thiothrix anitrata' sp. nov.</title>
        <authorList>
            <person name="Ravin N.V."/>
            <person name="Smolyakov D."/>
            <person name="Rudenko T.S."/>
            <person name="Mardanov A.V."/>
            <person name="Beletsky A.V."/>
            <person name="Markov N.D."/>
            <person name="Fomenkov A.I."/>
            <person name="Roberts R.J."/>
            <person name="Karnachuk O.V."/>
            <person name="Novikov A."/>
            <person name="Grabovich M.Y."/>
        </authorList>
    </citation>
    <scope>NUCLEOTIDE SEQUENCE [LARGE SCALE GENOMIC DNA]</scope>
    <source>
        <strain evidence="11 12">A52</strain>
    </source>
</reference>
<dbReference type="InterPro" id="IPR011922">
    <property type="entry name" value="Cell_div_FtsL"/>
</dbReference>
<evidence type="ECO:0000256" key="8">
    <source>
        <dbReference type="HAMAP-Rule" id="MF_00910"/>
    </source>
</evidence>
<evidence type="ECO:0000256" key="2">
    <source>
        <dbReference type="ARBA" id="ARBA00022475"/>
    </source>
</evidence>
<dbReference type="HAMAP" id="MF_00910">
    <property type="entry name" value="FtsL"/>
    <property type="match status" value="1"/>
</dbReference>
<sequence>MSRFNVTTLVVLYVLVVALALLVVANRHEARRLFADVQKLEQERDALRADWSRLKLEHSTLLNQVHVETQAKQRLGMTKPSASELKVIRE</sequence>